<dbReference type="SUPFAM" id="SSF49899">
    <property type="entry name" value="Concanavalin A-like lectins/glucanases"/>
    <property type="match status" value="1"/>
</dbReference>
<feature type="transmembrane region" description="Helical" evidence="10">
    <location>
        <begin position="138"/>
        <end position="158"/>
    </location>
</feature>
<dbReference type="STRING" id="2282107.A0A286UMC7"/>
<evidence type="ECO:0000256" key="2">
    <source>
        <dbReference type="ARBA" id="ARBA00010962"/>
    </source>
</evidence>
<dbReference type="InterPro" id="IPR013320">
    <property type="entry name" value="ConA-like_dom_sf"/>
</dbReference>
<dbReference type="InParanoid" id="A0A286UMC7"/>
<dbReference type="InterPro" id="IPR005629">
    <property type="entry name" value="Skn1/Kre6/Sbg1"/>
</dbReference>
<dbReference type="InterPro" id="IPR000757">
    <property type="entry name" value="Beta-glucanase-like"/>
</dbReference>
<dbReference type="PANTHER" id="PTHR31361">
    <property type="entry name" value="BETA-GLUCAN SYNTHESIS-ASSOCIATED PROTEIN KRE6-RELATED"/>
    <property type="match status" value="1"/>
</dbReference>
<evidence type="ECO:0000313" key="12">
    <source>
        <dbReference type="EMBL" id="PAV20766.1"/>
    </source>
</evidence>
<feature type="compositionally biased region" description="Low complexity" evidence="9">
    <location>
        <begin position="8"/>
        <end position="37"/>
    </location>
</feature>
<dbReference type="GO" id="GO:0031505">
    <property type="term" value="P:fungal-type cell wall organization"/>
    <property type="evidence" value="ECO:0007669"/>
    <property type="project" value="TreeGrafter"/>
</dbReference>
<keyword evidence="8" id="KW-0961">Cell wall biogenesis/degradation</keyword>
<organism evidence="12 13">
    <name type="scientific">Pyrrhoderma noxium</name>
    <dbReference type="NCBI Taxonomy" id="2282107"/>
    <lineage>
        <taxon>Eukaryota</taxon>
        <taxon>Fungi</taxon>
        <taxon>Dikarya</taxon>
        <taxon>Basidiomycota</taxon>
        <taxon>Agaricomycotina</taxon>
        <taxon>Agaricomycetes</taxon>
        <taxon>Hymenochaetales</taxon>
        <taxon>Hymenochaetaceae</taxon>
        <taxon>Pyrrhoderma</taxon>
    </lineage>
</organism>
<dbReference type="PANTHER" id="PTHR31361:SF1">
    <property type="entry name" value="BETA-GLUCAN SYNTHESIS-ASSOCIATED PROTEIN KRE6-RELATED"/>
    <property type="match status" value="1"/>
</dbReference>
<dbReference type="Proteomes" id="UP000217199">
    <property type="component" value="Unassembled WGS sequence"/>
</dbReference>
<keyword evidence="7" id="KW-0325">Glycoprotein</keyword>
<evidence type="ECO:0000256" key="4">
    <source>
        <dbReference type="ARBA" id="ARBA00022968"/>
    </source>
</evidence>
<keyword evidence="5 10" id="KW-1133">Transmembrane helix</keyword>
<evidence type="ECO:0000256" key="6">
    <source>
        <dbReference type="ARBA" id="ARBA00023136"/>
    </source>
</evidence>
<reference evidence="12 13" key="1">
    <citation type="journal article" date="2017" name="Mol. Ecol.">
        <title>Comparative and population genomic landscape of Phellinus noxius: A hypervariable fungus causing root rot in trees.</title>
        <authorList>
            <person name="Chung C.L."/>
            <person name="Lee T.J."/>
            <person name="Akiba M."/>
            <person name="Lee H.H."/>
            <person name="Kuo T.H."/>
            <person name="Liu D."/>
            <person name="Ke H.M."/>
            <person name="Yokoi T."/>
            <person name="Roa M.B."/>
            <person name="Lu M.J."/>
            <person name="Chang Y.Y."/>
            <person name="Ann P.J."/>
            <person name="Tsai J.N."/>
            <person name="Chen C.Y."/>
            <person name="Tzean S.S."/>
            <person name="Ota Y."/>
            <person name="Hattori T."/>
            <person name="Sahashi N."/>
            <person name="Liou R.F."/>
            <person name="Kikuchi T."/>
            <person name="Tsai I.J."/>
        </authorList>
    </citation>
    <scope>NUCLEOTIDE SEQUENCE [LARGE SCALE GENOMIC DNA]</scope>
    <source>
        <strain evidence="12 13">FFPRI411160</strain>
    </source>
</reference>
<comment type="subcellular location">
    <subcellularLocation>
        <location evidence="1">Membrane</location>
        <topology evidence="1">Single-pass type II membrane protein</topology>
    </subcellularLocation>
</comment>
<dbReference type="FunFam" id="2.60.120.200:FF:000259">
    <property type="entry name" value="Chromosome 9, whole genome shotgun sequence"/>
    <property type="match status" value="1"/>
</dbReference>
<evidence type="ECO:0000256" key="1">
    <source>
        <dbReference type="ARBA" id="ARBA00004606"/>
    </source>
</evidence>
<proteinExistence type="inferred from homology"/>
<dbReference type="PROSITE" id="PS51762">
    <property type="entry name" value="GH16_2"/>
    <property type="match status" value="1"/>
</dbReference>
<gene>
    <name evidence="12" type="ORF">PNOK_0339300</name>
</gene>
<dbReference type="Gene3D" id="2.60.120.200">
    <property type="match status" value="2"/>
</dbReference>
<feature type="domain" description="GH16" evidence="11">
    <location>
        <begin position="204"/>
        <end position="572"/>
    </location>
</feature>
<dbReference type="GO" id="GO:0006078">
    <property type="term" value="P:(1-&gt;6)-beta-D-glucan biosynthetic process"/>
    <property type="evidence" value="ECO:0007669"/>
    <property type="project" value="TreeGrafter"/>
</dbReference>
<protein>
    <submittedName>
        <fullName evidence="12">Glycoside hydrolase family 16</fullName>
    </submittedName>
</protein>
<dbReference type="OrthoDB" id="412647at2759"/>
<dbReference type="AlphaFoldDB" id="A0A286UMC7"/>
<evidence type="ECO:0000256" key="8">
    <source>
        <dbReference type="ARBA" id="ARBA00023316"/>
    </source>
</evidence>
<keyword evidence="6 10" id="KW-0472">Membrane</keyword>
<evidence type="ECO:0000256" key="3">
    <source>
        <dbReference type="ARBA" id="ARBA00022692"/>
    </source>
</evidence>
<feature type="compositionally biased region" description="Polar residues" evidence="9">
    <location>
        <begin position="38"/>
        <end position="57"/>
    </location>
</feature>
<evidence type="ECO:0000256" key="7">
    <source>
        <dbReference type="ARBA" id="ARBA00023180"/>
    </source>
</evidence>
<evidence type="ECO:0000256" key="10">
    <source>
        <dbReference type="SAM" id="Phobius"/>
    </source>
</evidence>
<dbReference type="GO" id="GO:0015926">
    <property type="term" value="F:glucosidase activity"/>
    <property type="evidence" value="ECO:0007669"/>
    <property type="project" value="TreeGrafter"/>
</dbReference>
<evidence type="ECO:0000256" key="5">
    <source>
        <dbReference type="ARBA" id="ARBA00022989"/>
    </source>
</evidence>
<dbReference type="Pfam" id="PF03935">
    <property type="entry name" value="SKN1_KRE6_Sbg1"/>
    <property type="match status" value="1"/>
</dbReference>
<dbReference type="GO" id="GO:0005886">
    <property type="term" value="C:plasma membrane"/>
    <property type="evidence" value="ECO:0007669"/>
    <property type="project" value="TreeGrafter"/>
</dbReference>
<keyword evidence="3 10" id="KW-0812">Transmembrane</keyword>
<dbReference type="FunFam" id="2.60.120.200:FF:000135">
    <property type="entry name" value="Related to KRE6-glucan synthase subunit"/>
    <property type="match status" value="1"/>
</dbReference>
<name>A0A286UMC7_9AGAM</name>
<comment type="caution">
    <text evidence="12">The sequence shown here is derived from an EMBL/GenBank/DDBJ whole genome shotgun (WGS) entry which is preliminary data.</text>
</comment>
<keyword evidence="4" id="KW-0735">Signal-anchor</keyword>
<evidence type="ECO:0000313" key="13">
    <source>
        <dbReference type="Proteomes" id="UP000217199"/>
    </source>
</evidence>
<accession>A0A286UMC7</accession>
<dbReference type="FunCoup" id="A0A286UMC7">
    <property type="interactions" value="76"/>
</dbReference>
<comment type="similarity">
    <text evidence="2">Belongs to the SKN1/KRE6 family.</text>
</comment>
<dbReference type="EMBL" id="NBII01000003">
    <property type="protein sequence ID" value="PAV20766.1"/>
    <property type="molecule type" value="Genomic_DNA"/>
</dbReference>
<evidence type="ECO:0000259" key="11">
    <source>
        <dbReference type="PROSITE" id="PS51762"/>
    </source>
</evidence>
<evidence type="ECO:0000256" key="9">
    <source>
        <dbReference type="SAM" id="MobiDB-lite"/>
    </source>
</evidence>
<keyword evidence="13" id="KW-1185">Reference proteome</keyword>
<sequence>MAHLPRLASDSHLSSAPPSSSSTTHISPITPTSTLSSQNMQSLPSSFIMSSTSTRRSAGSDVGLLDNQNFNESRYGDRNRNSVGHVSDKYSFAADPTQWGANLSPDLVEDDDHLHNPDPRSKLKGEKVALTRRGVENVGCLAILIIGLLGLFAGYPIISHFTKNSLSTLSGYNIGGTNASGQIPDIGNFGLIDQDTPSDVYTKTSWQDGETEMELVFSDEFNTDGRSFYSGDDPYWEAVDMHYWSTNDLEWYDPAAVTTENGHLKITMSKKDTHDLSYQSGHISSWNKFCFTGGYIEVNVSLPGVTDITGFWPAIWTMGNLGRAGYGATLEGMWPYTYDSCDVGTVANQTIDGWPEAALVDGDSSNNGVLSFLPGQRLSRCTCSGESHPGPMHSDGTYVGRSAPEIDIFEAQITDNVGQVSQSSQWAPFNYAYDWFNTTDNLIIADETISELNTYVGGVYQQAASVVTNNDQDCYTGETGCFSVYGFEYEPGFDNAYISWIANNKLAWTAMEAGFAADSRVNISARPISQEPMYIIINFGMSTNFATVELDELPFPSTMLVDYVRVYQKKGSKNIGCDPDDFPTADYINTYIEAYTNPNLTTWEQAGQSFPKNSLIDDC</sequence>
<dbReference type="CDD" id="cd02180">
    <property type="entry name" value="GH16_fungal_KRE6_glucanase"/>
    <property type="match status" value="1"/>
</dbReference>
<feature type="region of interest" description="Disordered" evidence="9">
    <location>
        <begin position="1"/>
        <end position="82"/>
    </location>
</feature>
<dbReference type="GO" id="GO:0005789">
    <property type="term" value="C:endoplasmic reticulum membrane"/>
    <property type="evidence" value="ECO:0007669"/>
    <property type="project" value="TreeGrafter"/>
</dbReference>
<keyword evidence="12" id="KW-0378">Hydrolase</keyword>